<protein>
    <submittedName>
        <fullName evidence="1">Uncharacterized protein</fullName>
    </submittedName>
</protein>
<reference evidence="1" key="1">
    <citation type="submission" date="2014-09" db="EMBL/GenBank/DDBJ databases">
        <authorList>
            <person name="Magalhaes I.L.F."/>
            <person name="Oliveira U."/>
            <person name="Santos F.R."/>
            <person name="Vidigal T.H.D.A."/>
            <person name="Brescovit A.D."/>
            <person name="Santos A.J."/>
        </authorList>
    </citation>
    <scope>NUCLEOTIDE SEQUENCE</scope>
    <source>
        <tissue evidence="1">Shoot tissue taken approximately 20 cm above the soil surface</tissue>
    </source>
</reference>
<accession>A0A0A9ADA4</accession>
<organism evidence="1">
    <name type="scientific">Arundo donax</name>
    <name type="common">Giant reed</name>
    <name type="synonym">Donax arundinaceus</name>
    <dbReference type="NCBI Taxonomy" id="35708"/>
    <lineage>
        <taxon>Eukaryota</taxon>
        <taxon>Viridiplantae</taxon>
        <taxon>Streptophyta</taxon>
        <taxon>Embryophyta</taxon>
        <taxon>Tracheophyta</taxon>
        <taxon>Spermatophyta</taxon>
        <taxon>Magnoliopsida</taxon>
        <taxon>Liliopsida</taxon>
        <taxon>Poales</taxon>
        <taxon>Poaceae</taxon>
        <taxon>PACMAD clade</taxon>
        <taxon>Arundinoideae</taxon>
        <taxon>Arundineae</taxon>
        <taxon>Arundo</taxon>
    </lineage>
</organism>
<reference evidence="1" key="2">
    <citation type="journal article" date="2015" name="Data Brief">
        <title>Shoot transcriptome of the giant reed, Arundo donax.</title>
        <authorList>
            <person name="Barrero R.A."/>
            <person name="Guerrero F.D."/>
            <person name="Moolhuijzen P."/>
            <person name="Goolsby J.A."/>
            <person name="Tidwell J."/>
            <person name="Bellgard S.E."/>
            <person name="Bellgard M.I."/>
        </authorList>
    </citation>
    <scope>NUCLEOTIDE SEQUENCE</scope>
    <source>
        <tissue evidence="1">Shoot tissue taken approximately 20 cm above the soil surface</tissue>
    </source>
</reference>
<sequence>MVHSFIYISVAKVQNTDASCHVISRHN</sequence>
<proteinExistence type="predicted"/>
<dbReference type="AlphaFoldDB" id="A0A0A9ADA4"/>
<evidence type="ECO:0000313" key="1">
    <source>
        <dbReference type="EMBL" id="JAD46960.1"/>
    </source>
</evidence>
<dbReference type="EMBL" id="GBRH01250935">
    <property type="protein sequence ID" value="JAD46960.1"/>
    <property type="molecule type" value="Transcribed_RNA"/>
</dbReference>
<name>A0A0A9ADA4_ARUDO</name>